<comment type="subcellular location">
    <subcellularLocation>
        <location evidence="1 5">Cytoplasm</location>
    </subcellularLocation>
</comment>
<dbReference type="Pfam" id="PF02631">
    <property type="entry name" value="RecX_HTH2"/>
    <property type="match status" value="1"/>
</dbReference>
<comment type="caution">
    <text evidence="7">The sequence shown here is derived from an EMBL/GenBank/DDBJ whole genome shotgun (WGS) entry which is preliminary data.</text>
</comment>
<dbReference type="EMBL" id="JBHUIJ010000002">
    <property type="protein sequence ID" value="MFD2236415.1"/>
    <property type="molecule type" value="Genomic_DNA"/>
</dbReference>
<dbReference type="RefSeq" id="WP_209735647.1">
    <property type="nucleotide sequence ID" value="NZ_CP072611.1"/>
</dbReference>
<evidence type="ECO:0000313" key="7">
    <source>
        <dbReference type="EMBL" id="MFD2236415.1"/>
    </source>
</evidence>
<evidence type="ECO:0000256" key="3">
    <source>
        <dbReference type="ARBA" id="ARBA00018111"/>
    </source>
</evidence>
<accession>A0ABW5CGY3</accession>
<keyword evidence="8" id="KW-1185">Reference proteome</keyword>
<dbReference type="HAMAP" id="MF_01114">
    <property type="entry name" value="RecX"/>
    <property type="match status" value="1"/>
</dbReference>
<proteinExistence type="inferred from homology"/>
<comment type="similarity">
    <text evidence="2 5">Belongs to the RecX family.</text>
</comment>
<evidence type="ECO:0000256" key="4">
    <source>
        <dbReference type="ARBA" id="ARBA00022490"/>
    </source>
</evidence>
<dbReference type="InterPro" id="IPR053924">
    <property type="entry name" value="RecX_HTH_2nd"/>
</dbReference>
<evidence type="ECO:0000259" key="6">
    <source>
        <dbReference type="Pfam" id="PF02631"/>
    </source>
</evidence>
<evidence type="ECO:0000256" key="5">
    <source>
        <dbReference type="HAMAP-Rule" id="MF_01114"/>
    </source>
</evidence>
<name>A0ABW5CGY3_9HYPH</name>
<evidence type="ECO:0000256" key="1">
    <source>
        <dbReference type="ARBA" id="ARBA00004496"/>
    </source>
</evidence>
<dbReference type="Proteomes" id="UP001597371">
    <property type="component" value="Unassembled WGS sequence"/>
</dbReference>
<dbReference type="InterPro" id="IPR003783">
    <property type="entry name" value="Regulatory_RecX"/>
</dbReference>
<evidence type="ECO:0000313" key="8">
    <source>
        <dbReference type="Proteomes" id="UP001597371"/>
    </source>
</evidence>
<feature type="domain" description="RecX second three-helical" evidence="6">
    <location>
        <begin position="79"/>
        <end position="119"/>
    </location>
</feature>
<gene>
    <name evidence="5" type="primary">recX</name>
    <name evidence="7" type="ORF">ACFSKQ_02915</name>
</gene>
<protein>
    <recommendedName>
        <fullName evidence="3 5">Regulatory protein RecX</fullName>
    </recommendedName>
</protein>
<keyword evidence="4 5" id="KW-0963">Cytoplasm</keyword>
<reference evidence="8" key="1">
    <citation type="journal article" date="2019" name="Int. J. Syst. Evol. Microbiol.">
        <title>The Global Catalogue of Microorganisms (GCM) 10K type strain sequencing project: providing services to taxonomists for standard genome sequencing and annotation.</title>
        <authorList>
            <consortium name="The Broad Institute Genomics Platform"/>
            <consortium name="The Broad Institute Genome Sequencing Center for Infectious Disease"/>
            <person name="Wu L."/>
            <person name="Ma J."/>
        </authorList>
    </citation>
    <scope>NUCLEOTIDE SEQUENCE [LARGE SCALE GENOMIC DNA]</scope>
    <source>
        <strain evidence="8">ZS-35-S2</strain>
    </source>
</reference>
<organism evidence="7 8">
    <name type="scientific">Aureimonas populi</name>
    <dbReference type="NCBI Taxonomy" id="1701758"/>
    <lineage>
        <taxon>Bacteria</taxon>
        <taxon>Pseudomonadati</taxon>
        <taxon>Pseudomonadota</taxon>
        <taxon>Alphaproteobacteria</taxon>
        <taxon>Hyphomicrobiales</taxon>
        <taxon>Aurantimonadaceae</taxon>
        <taxon>Aureimonas</taxon>
    </lineage>
</organism>
<evidence type="ECO:0000256" key="2">
    <source>
        <dbReference type="ARBA" id="ARBA00009695"/>
    </source>
</evidence>
<sequence>MDEPQEPAARPRKSAVTPDYLWRAATHYLERYASSRGNLKRILERKAARRFVLREEEPRDVSGPIEEVLDRLTELKLLDDAGFAEAKLASLRRRGASRRQAEARLRQKGVDRQTLEGALAADETSEEEAARAYARRRRLGPWRTRERGERRDRDLAAMIRAGFSFEVAAPVIDGAAEDAFS</sequence>
<comment type="function">
    <text evidence="5">Modulates RecA activity.</text>
</comment>